<comment type="caution">
    <text evidence="1">The sequence shown here is derived from an EMBL/GenBank/DDBJ whole genome shotgun (WGS) entry which is preliminary data.</text>
</comment>
<sequence length="146" mass="16108">MGACLSSTSSIDKTTSCAFVVSAKGELIHYPTPIFVSELLQPSSFVCDSDTLYLDHPIPALDPEHQLEPGQIYFVLQKTMLHRRLSTSDMAALALKASVALDSDHHKRNKNKARISPSLGHEEGDEKTRYSSKKARLATIYEGCDE</sequence>
<gene>
    <name evidence="1" type="ORF">L1987_65374</name>
</gene>
<proteinExistence type="predicted"/>
<reference evidence="1 2" key="2">
    <citation type="journal article" date="2022" name="Mol. Ecol. Resour.">
        <title>The genomes of chicory, endive, great burdock and yacon provide insights into Asteraceae paleo-polyploidization history and plant inulin production.</title>
        <authorList>
            <person name="Fan W."/>
            <person name="Wang S."/>
            <person name="Wang H."/>
            <person name="Wang A."/>
            <person name="Jiang F."/>
            <person name="Liu H."/>
            <person name="Zhao H."/>
            <person name="Xu D."/>
            <person name="Zhang Y."/>
        </authorList>
    </citation>
    <scope>NUCLEOTIDE SEQUENCE [LARGE SCALE GENOMIC DNA]</scope>
    <source>
        <strain evidence="2">cv. Yunnan</strain>
        <tissue evidence="1">Leaves</tissue>
    </source>
</reference>
<evidence type="ECO:0000313" key="1">
    <source>
        <dbReference type="EMBL" id="KAI3725583.1"/>
    </source>
</evidence>
<accession>A0ACB9BUA3</accession>
<dbReference type="Proteomes" id="UP001056120">
    <property type="component" value="Linkage Group LG22"/>
</dbReference>
<protein>
    <submittedName>
        <fullName evidence="1">Uncharacterized protein</fullName>
    </submittedName>
</protein>
<organism evidence="1 2">
    <name type="scientific">Smallanthus sonchifolius</name>
    <dbReference type="NCBI Taxonomy" id="185202"/>
    <lineage>
        <taxon>Eukaryota</taxon>
        <taxon>Viridiplantae</taxon>
        <taxon>Streptophyta</taxon>
        <taxon>Embryophyta</taxon>
        <taxon>Tracheophyta</taxon>
        <taxon>Spermatophyta</taxon>
        <taxon>Magnoliopsida</taxon>
        <taxon>eudicotyledons</taxon>
        <taxon>Gunneridae</taxon>
        <taxon>Pentapetalae</taxon>
        <taxon>asterids</taxon>
        <taxon>campanulids</taxon>
        <taxon>Asterales</taxon>
        <taxon>Asteraceae</taxon>
        <taxon>Asteroideae</taxon>
        <taxon>Heliantheae alliance</taxon>
        <taxon>Millerieae</taxon>
        <taxon>Smallanthus</taxon>
    </lineage>
</organism>
<dbReference type="EMBL" id="CM042039">
    <property type="protein sequence ID" value="KAI3725583.1"/>
    <property type="molecule type" value="Genomic_DNA"/>
</dbReference>
<evidence type="ECO:0000313" key="2">
    <source>
        <dbReference type="Proteomes" id="UP001056120"/>
    </source>
</evidence>
<keyword evidence="2" id="KW-1185">Reference proteome</keyword>
<name>A0ACB9BUA3_9ASTR</name>
<reference evidence="2" key="1">
    <citation type="journal article" date="2022" name="Mol. Ecol. Resour.">
        <title>The genomes of chicory, endive, great burdock and yacon provide insights into Asteraceae palaeo-polyploidization history and plant inulin production.</title>
        <authorList>
            <person name="Fan W."/>
            <person name="Wang S."/>
            <person name="Wang H."/>
            <person name="Wang A."/>
            <person name="Jiang F."/>
            <person name="Liu H."/>
            <person name="Zhao H."/>
            <person name="Xu D."/>
            <person name="Zhang Y."/>
        </authorList>
    </citation>
    <scope>NUCLEOTIDE SEQUENCE [LARGE SCALE GENOMIC DNA]</scope>
    <source>
        <strain evidence="2">cv. Yunnan</strain>
    </source>
</reference>